<comment type="function">
    <text evidence="8">Functional viral cytokine homolog that plays a role in regulating host immune response.</text>
</comment>
<dbReference type="Gene3D" id="1.20.1250.10">
    <property type="match status" value="1"/>
</dbReference>
<dbReference type="InterPro" id="IPR009079">
    <property type="entry name" value="4_helix_cytokine-like_core"/>
</dbReference>
<dbReference type="InterPro" id="IPR000098">
    <property type="entry name" value="IL-10"/>
</dbReference>
<proteinExistence type="inferred from homology"/>
<dbReference type="GO" id="GO:0005125">
    <property type="term" value="F:cytokine activity"/>
    <property type="evidence" value="ECO:0007669"/>
    <property type="project" value="UniProtKB-UniRule"/>
</dbReference>
<evidence type="ECO:0000256" key="2">
    <source>
        <dbReference type="ARBA" id="ARBA00008813"/>
    </source>
</evidence>
<evidence type="ECO:0000256" key="5">
    <source>
        <dbReference type="ARBA" id="ARBA00022729"/>
    </source>
</evidence>
<dbReference type="GO" id="GO:0005615">
    <property type="term" value="C:extracellular space"/>
    <property type="evidence" value="ECO:0007669"/>
    <property type="project" value="UniProtKB-UniRule"/>
</dbReference>
<keyword evidence="3 8" id="KW-0202">Cytokine</keyword>
<evidence type="ECO:0000256" key="6">
    <source>
        <dbReference type="ARBA" id="ARBA00022938"/>
    </source>
</evidence>
<evidence type="ECO:0000256" key="1">
    <source>
        <dbReference type="ARBA" id="ARBA00004613"/>
    </source>
</evidence>
<keyword evidence="8" id="KW-0899">Viral immunoevasion</keyword>
<dbReference type="SUPFAM" id="SSF47266">
    <property type="entry name" value="4-helical cytokines"/>
    <property type="match status" value="1"/>
</dbReference>
<evidence type="ECO:0000256" key="7">
    <source>
        <dbReference type="ARBA" id="ARBA00023157"/>
    </source>
</evidence>
<comment type="similarity">
    <text evidence="2 8">Belongs to the IL-10 family.</text>
</comment>
<keyword evidence="5" id="KW-0732">Signal</keyword>
<comment type="subcellular location">
    <subcellularLocation>
        <location evidence="1 8">Secreted</location>
    </subcellularLocation>
</comment>
<dbReference type="Pfam" id="PF00726">
    <property type="entry name" value="IL10"/>
    <property type="match status" value="1"/>
</dbReference>
<keyword evidence="7" id="KW-1015">Disulfide bond</keyword>
<evidence type="ECO:0000313" key="9">
    <source>
        <dbReference type="EMBL" id="AVI09504.1"/>
    </source>
</evidence>
<dbReference type="GO" id="GO:0052031">
    <property type="term" value="P:symbiont-mediated perturbation of host defense response"/>
    <property type="evidence" value="ECO:0007669"/>
    <property type="project" value="UniProtKB-UniRule"/>
</dbReference>
<gene>
    <name evidence="9" type="primary">3</name>
</gene>
<keyword evidence="8" id="KW-0945">Host-virus interaction</keyword>
<keyword evidence="4 8" id="KW-0964">Secreted</keyword>
<reference evidence="9" key="1">
    <citation type="submission" date="2017-09" db="EMBL/GenBank/DDBJ databases">
        <authorList>
            <person name="Ehlers B."/>
            <person name="Leendertz F.H."/>
        </authorList>
    </citation>
    <scope>NUCLEOTIDE SEQUENCE</scope>
    <source>
        <strain evidence="9">Jaipur</strain>
    </source>
</reference>
<dbReference type="PANTHER" id="PTHR48482:SF5">
    <property type="entry name" value="INTERLEUKIN-10"/>
    <property type="match status" value="1"/>
</dbReference>
<dbReference type="Proteomes" id="UP000316666">
    <property type="component" value="Genome"/>
</dbReference>
<sequence length="112" mass="13014">MKTNTKIILFCYVILYLFSCTVASAKKCDDVSFDYILKDLRSEFSKIKSFVQNNDKENMMLLSQSMLDKLTSCIGCKSLSDMIKFYLNDVLPNAEKIEHIKIKIVKRKTHIM</sequence>
<evidence type="ECO:0000256" key="4">
    <source>
        <dbReference type="ARBA" id="ARBA00022525"/>
    </source>
</evidence>
<dbReference type="InterPro" id="IPR020443">
    <property type="entry name" value="IL-10/19/20/24/26"/>
</dbReference>
<evidence type="ECO:0000256" key="8">
    <source>
        <dbReference type="RuleBase" id="RU368043"/>
    </source>
</evidence>
<evidence type="ECO:0000256" key="3">
    <source>
        <dbReference type="ARBA" id="ARBA00022514"/>
    </source>
</evidence>
<organism evidence="9">
    <name type="scientific">Sheeppox virus</name>
    <name type="common">SPPV</name>
    <dbReference type="NCBI Taxonomy" id="10266"/>
    <lineage>
        <taxon>Viruses</taxon>
        <taxon>Varidnaviria</taxon>
        <taxon>Bamfordvirae</taxon>
        <taxon>Nucleocytoviricota</taxon>
        <taxon>Pokkesviricetes</taxon>
        <taxon>Chitovirales</taxon>
        <taxon>Poxviridae</taxon>
        <taxon>Chordopoxvirinae</taxon>
        <taxon>Capripoxvirus</taxon>
        <taxon>Capripoxvirus sheeppox</taxon>
    </lineage>
</organism>
<name>A0A2P1A8U3_SHEV</name>
<dbReference type="PANTHER" id="PTHR48482">
    <property type="entry name" value="INTERLEUKIN-19-RELATED"/>
    <property type="match status" value="1"/>
</dbReference>
<keyword evidence="6 8" id="KW-1125">Evasion of host immunity by viral interleukin-like protein</keyword>
<accession>A0A2P1A8U3</accession>
<dbReference type="GO" id="GO:0006955">
    <property type="term" value="P:immune response"/>
    <property type="evidence" value="ECO:0007669"/>
    <property type="project" value="InterPro"/>
</dbReference>
<dbReference type="EMBL" id="MG000156">
    <property type="protein sequence ID" value="AVI09504.1"/>
    <property type="molecule type" value="Genomic_DNA"/>
</dbReference>
<protein>
    <recommendedName>
        <fullName evidence="8">Viral interleukin-10 homolog</fullName>
    </recommendedName>
</protein>
<organismHost>
    <name type="scientific">Ovis aries</name>
    <name type="common">Sheep</name>
    <dbReference type="NCBI Taxonomy" id="9940"/>
</organismHost>
<dbReference type="PRINTS" id="PR01294">
    <property type="entry name" value="INTRLEUKIN10"/>
</dbReference>